<keyword evidence="2" id="KW-0414">Isoprene biosynthesis</keyword>
<dbReference type="PANTHER" id="PTHR10572:SF24">
    <property type="entry name" value="3-HYDROXY-3-METHYLGLUTARYL-COENZYME A REDUCTASE"/>
    <property type="match status" value="1"/>
</dbReference>
<reference evidence="3" key="2">
    <citation type="submission" date="2015-03" db="UniProtKB">
        <authorList>
            <consortium name="EnsemblPlants"/>
        </authorList>
    </citation>
    <scope>IDENTIFICATION</scope>
</reference>
<dbReference type="PROSITE" id="PS50065">
    <property type="entry name" value="HMG_COA_REDUCTASE_4"/>
    <property type="match status" value="1"/>
</dbReference>
<dbReference type="AlphaFoldDB" id="A0A0D3AQ42"/>
<dbReference type="HOGENOM" id="CLU_1162540_0_0_1"/>
<accession>A0A0D3AQ42</accession>
<dbReference type="GO" id="GO:0016126">
    <property type="term" value="P:sterol biosynthetic process"/>
    <property type="evidence" value="ECO:0007669"/>
    <property type="project" value="TreeGrafter"/>
</dbReference>
<reference evidence="3 4" key="1">
    <citation type="journal article" date="2014" name="Genome Biol.">
        <title>Transcriptome and methylome profiling reveals relics of genome dominance in the mesopolyploid Brassica oleracea.</title>
        <authorList>
            <person name="Parkin I.A."/>
            <person name="Koh C."/>
            <person name="Tang H."/>
            <person name="Robinson S.J."/>
            <person name="Kagale S."/>
            <person name="Clarke W.E."/>
            <person name="Town C.D."/>
            <person name="Nixon J."/>
            <person name="Krishnakumar V."/>
            <person name="Bidwell S.L."/>
            <person name="Denoeud F."/>
            <person name="Belcram H."/>
            <person name="Links M.G."/>
            <person name="Just J."/>
            <person name="Clarke C."/>
            <person name="Bender T."/>
            <person name="Huebert T."/>
            <person name="Mason A.S."/>
            <person name="Pires J.C."/>
            <person name="Barker G."/>
            <person name="Moore J."/>
            <person name="Walley P.G."/>
            <person name="Manoli S."/>
            <person name="Batley J."/>
            <person name="Edwards D."/>
            <person name="Nelson M.N."/>
            <person name="Wang X."/>
            <person name="Paterson A.H."/>
            <person name="King G."/>
            <person name="Bancroft I."/>
            <person name="Chalhoub B."/>
            <person name="Sharpe A.G."/>
        </authorList>
    </citation>
    <scope>NUCLEOTIDE SEQUENCE</scope>
    <source>
        <strain evidence="3 4">cv. TO1000</strain>
    </source>
</reference>
<evidence type="ECO:0000313" key="3">
    <source>
        <dbReference type="EnsemblPlants" id="Bo2g076810.1"/>
    </source>
</evidence>
<dbReference type="SUPFAM" id="SSF55035">
    <property type="entry name" value="NAD-binding domain of HMG-CoA reductase"/>
    <property type="match status" value="1"/>
</dbReference>
<dbReference type="Proteomes" id="UP000032141">
    <property type="component" value="Chromosome C2"/>
</dbReference>
<dbReference type="GO" id="GO:0005789">
    <property type="term" value="C:endoplasmic reticulum membrane"/>
    <property type="evidence" value="ECO:0007669"/>
    <property type="project" value="TreeGrafter"/>
</dbReference>
<organism evidence="3 4">
    <name type="scientific">Brassica oleracea var. oleracea</name>
    <dbReference type="NCBI Taxonomy" id="109376"/>
    <lineage>
        <taxon>Eukaryota</taxon>
        <taxon>Viridiplantae</taxon>
        <taxon>Streptophyta</taxon>
        <taxon>Embryophyta</taxon>
        <taxon>Tracheophyta</taxon>
        <taxon>Spermatophyta</taxon>
        <taxon>Magnoliopsida</taxon>
        <taxon>eudicotyledons</taxon>
        <taxon>Gunneridae</taxon>
        <taxon>Pentapetalae</taxon>
        <taxon>rosids</taxon>
        <taxon>malvids</taxon>
        <taxon>Brassicales</taxon>
        <taxon>Brassicaceae</taxon>
        <taxon>Brassiceae</taxon>
        <taxon>Brassica</taxon>
    </lineage>
</organism>
<evidence type="ECO:0000256" key="1">
    <source>
        <dbReference type="ARBA" id="ARBA00005084"/>
    </source>
</evidence>
<dbReference type="Gramene" id="Bo2g076810.1">
    <property type="protein sequence ID" value="Bo2g076810.1"/>
    <property type="gene ID" value="Bo2g076810"/>
</dbReference>
<evidence type="ECO:0000313" key="4">
    <source>
        <dbReference type="Proteomes" id="UP000032141"/>
    </source>
</evidence>
<name>A0A0D3AQ42_BRAOL</name>
<dbReference type="Pfam" id="PF00368">
    <property type="entry name" value="HMG-CoA_red"/>
    <property type="match status" value="1"/>
</dbReference>
<dbReference type="InterPro" id="IPR002202">
    <property type="entry name" value="HMG_CoA_Rdtase"/>
</dbReference>
<protein>
    <submittedName>
        <fullName evidence="3">Uncharacterized protein</fullName>
    </submittedName>
</protein>
<dbReference type="PANTHER" id="PTHR10572">
    <property type="entry name" value="3-HYDROXY-3-METHYLGLUTARYL-COENZYME A REDUCTASE"/>
    <property type="match status" value="1"/>
</dbReference>
<proteinExistence type="predicted"/>
<dbReference type="EnsemblPlants" id="Bo2g076810.1">
    <property type="protein sequence ID" value="Bo2g076810.1"/>
    <property type="gene ID" value="Bo2g076810"/>
</dbReference>
<comment type="pathway">
    <text evidence="1">Metabolic intermediate biosynthesis; (R)-mevalonate biosynthesis; (R)-mevalonate from acetyl-CoA: step 3/3.</text>
</comment>
<dbReference type="Gene3D" id="3.30.70.420">
    <property type="entry name" value="Hydroxymethylglutaryl-CoA reductase, class I/II, NAD/NADP-binding domain"/>
    <property type="match status" value="1"/>
</dbReference>
<dbReference type="GO" id="GO:0015936">
    <property type="term" value="P:coenzyme A metabolic process"/>
    <property type="evidence" value="ECO:0007669"/>
    <property type="project" value="InterPro"/>
</dbReference>
<dbReference type="GO" id="GO:0005778">
    <property type="term" value="C:peroxisomal membrane"/>
    <property type="evidence" value="ECO:0007669"/>
    <property type="project" value="TreeGrafter"/>
</dbReference>
<dbReference type="UniPathway" id="UPA00058">
    <property type="reaction ID" value="UER00103"/>
</dbReference>
<dbReference type="eggNOG" id="KOG2480">
    <property type="taxonomic scope" value="Eukaryota"/>
</dbReference>
<dbReference type="STRING" id="109376.A0A0D3AQ42"/>
<keyword evidence="4" id="KW-1185">Reference proteome</keyword>
<dbReference type="InterPro" id="IPR009023">
    <property type="entry name" value="HMG_CoA_Rdtase_NAD(P)-bd_sf"/>
</dbReference>
<dbReference type="GO" id="GO:0008299">
    <property type="term" value="P:isoprenoid biosynthetic process"/>
    <property type="evidence" value="ECO:0007669"/>
    <property type="project" value="UniProtKB-KW"/>
</dbReference>
<sequence length="255" mass="28896">MAISIIQINTNRGCKAMYVSGGATITVLKDGTGTTRIYAAKSVHCTLAEKNAYVMFSCNTGGAMRMNIVIKGVHNVIEFLTYDLSDMNVIVISSECGCFGGAQYAQEPDRLCCCRLSRWILTLMPTTYCFIYHGLHFQVGTLRKKKHSFRFNRQRNMHGGVGDEVKESCDDSGMSSFSLRKLEEARAYIYRLPKPTQKAAKFDYTWRILANWEQGGNHQTSLDEEIGDPEDVEMVDSRQYMEGFRDDCNKFIEFS</sequence>
<evidence type="ECO:0000256" key="2">
    <source>
        <dbReference type="ARBA" id="ARBA00023229"/>
    </source>
</evidence>
<dbReference type="GO" id="GO:0004420">
    <property type="term" value="F:hydroxymethylglutaryl-CoA reductase (NADPH) activity"/>
    <property type="evidence" value="ECO:0007669"/>
    <property type="project" value="InterPro"/>
</dbReference>